<feature type="compositionally biased region" description="Low complexity" evidence="23">
    <location>
        <begin position="14"/>
        <end position="29"/>
    </location>
</feature>
<keyword evidence="14" id="KW-0460">Magnesium</keyword>
<proteinExistence type="inferred from homology"/>
<dbReference type="InterPro" id="IPR050410">
    <property type="entry name" value="CCR4/nocturin_mRNA_transcr"/>
</dbReference>
<dbReference type="VEuPathDB" id="FungiDB:GVI51_H05995"/>
<keyword evidence="10" id="KW-0479">Metal-binding</keyword>
<evidence type="ECO:0000256" key="7">
    <source>
        <dbReference type="ARBA" id="ARBA00022490"/>
    </source>
</evidence>
<feature type="region of interest" description="Disordered" evidence="23">
    <location>
        <begin position="289"/>
        <end position="332"/>
    </location>
</feature>
<dbReference type="AlphaFoldDB" id="A0A0W0CU73"/>
<comment type="catalytic activity">
    <reaction evidence="1">
        <text>Exonucleolytic cleavage of poly(A) to 5'-AMP.</text>
        <dbReference type="EC" id="3.1.13.4"/>
    </reaction>
</comment>
<evidence type="ECO:0000256" key="9">
    <source>
        <dbReference type="ARBA" id="ARBA00022722"/>
    </source>
</evidence>
<feature type="compositionally biased region" description="Polar residues" evidence="23">
    <location>
        <begin position="319"/>
        <end position="332"/>
    </location>
</feature>
<evidence type="ECO:0000256" key="3">
    <source>
        <dbReference type="ARBA" id="ARBA00004123"/>
    </source>
</evidence>
<evidence type="ECO:0000256" key="15">
    <source>
        <dbReference type="ARBA" id="ARBA00022884"/>
    </source>
</evidence>
<comment type="caution">
    <text evidence="25">The sequence shown here is derived from an EMBL/GenBank/DDBJ whole genome shotgun (WGS) entry which is preliminary data.</text>
</comment>
<dbReference type="Gene3D" id="3.80.10.10">
    <property type="entry name" value="Ribonuclease Inhibitor"/>
    <property type="match status" value="2"/>
</dbReference>
<dbReference type="GO" id="GO:0000289">
    <property type="term" value="P:nuclear-transcribed mRNA poly(A) tail shortening"/>
    <property type="evidence" value="ECO:0007669"/>
    <property type="project" value="EnsemblFungi"/>
</dbReference>
<evidence type="ECO:0000256" key="4">
    <source>
        <dbReference type="ARBA" id="ARBA00004496"/>
    </source>
</evidence>
<dbReference type="GO" id="GO:0016593">
    <property type="term" value="C:Cdc73/Paf1 complex"/>
    <property type="evidence" value="ECO:0007669"/>
    <property type="project" value="EnsemblFungi"/>
</dbReference>
<keyword evidence="17" id="KW-0804">Transcription</keyword>
<dbReference type="SMART" id="SM00369">
    <property type="entry name" value="LRR_TYP"/>
    <property type="match status" value="2"/>
</dbReference>
<dbReference type="VEuPathDB" id="FungiDB:GWK60_H06061"/>
<feature type="region of interest" description="Disordered" evidence="23">
    <location>
        <begin position="1"/>
        <end position="29"/>
    </location>
</feature>
<evidence type="ECO:0000256" key="1">
    <source>
        <dbReference type="ARBA" id="ARBA00001663"/>
    </source>
</evidence>
<sequence length="873" mass="98561">MNDISMMGYPGMGQQQPQPQQAQQPQQQPISMQPHTMMNMMNTNLPPPGMMMGGAGSNTGNENMINHGLMSGNPVSGIPNNNSHQLLDQLINKNPNNMGIPQQQQDSLAAQMQLPMGGMPMGNGSAHNGNVGMNNNNTGGNNNIPMGNANVLRNNNIIGNLGGSSLAGGNMNSGMPGISTFGNTPGQLAAPPIQPNANANNPMYHPHLEDPSLMNNPIWKLQLQLATVSAQSVGQPNIYARQNAMKKYLATQVPPQNQTQQQAQAQSQIAETSKSLVDCTKQALMDIMAPDDSKPKGMSAPNTASTTTNSTISTPTTSKIDMNNSREQPSTPSLLLQHKKLSQYSIDEDDEVENRMVAPKDTKYNDQIWHAIDLSNLQIFNISPNLMKYDFLTRLYLNGNGLESIPSSIRNLKNLRVLDLSHNKLKELPKEIGNCYQLKYLYFFDNQITTLPWELGNLCNIQFLGCEGNPLDKELLKILTEKSFTGLIFYLRDNRPEVPYPHDRKFIEINADGEPEKEYDTVQEAERNLSSDMQKKSFTMLSYNTLCQHYATPKMYRYTPSWALSWDYRREKLKEQILNFNTDIICLQEVEAKTFEDFWQPLLEKHGYTGLFHAKTRAKTMQSKDSKKVDGCCAFYKTSKFKMLFKECVDFSGLWMKHKKFQRTEDYLNRAMNKDNVAIVMKLQHIQSGEIMWLVTTHLHWDPKFNDVKTFQVGVLLDHMETLLKEQNPKQDVKKYPLVICGDLNSYLSSSVYELFSTGRVQHHHDGKDRDFGYFSEDNFSHNLALKSSYNCIGELAFTNFTPSFTDVIDYIWFSSQALRVRGLLGEVDSEYVSNFIGFPNDKFPSDHIPLLGRYEFLKSNNTQNSNSGSRKV</sequence>
<feature type="domain" description="Endonuclease/exonuclease/phosphatase" evidence="24">
    <location>
        <begin position="541"/>
        <end position="848"/>
    </location>
</feature>
<dbReference type="SUPFAM" id="SSF52058">
    <property type="entry name" value="L domain-like"/>
    <property type="match status" value="1"/>
</dbReference>
<dbReference type="Proteomes" id="UP000054886">
    <property type="component" value="Unassembled WGS sequence"/>
</dbReference>
<dbReference type="VEuPathDB" id="FungiDB:CAGL0H06149g"/>
<comment type="subcellular location">
    <subcellularLocation>
        <location evidence="4">Cytoplasm</location>
    </subcellularLocation>
    <subcellularLocation>
        <location evidence="3">Nucleus</location>
    </subcellularLocation>
</comment>
<dbReference type="Gene3D" id="3.60.10.10">
    <property type="entry name" value="Endonuclease/exonuclease/phosphatase"/>
    <property type="match status" value="1"/>
</dbReference>
<keyword evidence="11" id="KW-0677">Repeat</keyword>
<evidence type="ECO:0000256" key="22">
    <source>
        <dbReference type="ARBA" id="ARBA00033317"/>
    </source>
</evidence>
<dbReference type="SUPFAM" id="SSF56219">
    <property type="entry name" value="DNase I-like"/>
    <property type="match status" value="1"/>
</dbReference>
<evidence type="ECO:0000256" key="16">
    <source>
        <dbReference type="ARBA" id="ARBA00023015"/>
    </source>
</evidence>
<dbReference type="VEuPathDB" id="FungiDB:B1J91_H06149g"/>
<evidence type="ECO:0000259" key="24">
    <source>
        <dbReference type="Pfam" id="PF03372"/>
    </source>
</evidence>
<evidence type="ECO:0000256" key="11">
    <source>
        <dbReference type="ARBA" id="ARBA00022737"/>
    </source>
</evidence>
<dbReference type="InterPro" id="IPR036691">
    <property type="entry name" value="Endo/exonu/phosph_ase_sf"/>
</dbReference>
<keyword evidence="13" id="KW-0269">Exonuclease</keyword>
<evidence type="ECO:0000256" key="21">
    <source>
        <dbReference type="ARBA" id="ARBA00031469"/>
    </source>
</evidence>
<evidence type="ECO:0000313" key="25">
    <source>
        <dbReference type="EMBL" id="KTA96353.1"/>
    </source>
</evidence>
<dbReference type="InterPro" id="IPR005135">
    <property type="entry name" value="Endo/exonuclease/phosphatase"/>
</dbReference>
<keyword evidence="15" id="KW-0694">RNA-binding</keyword>
<evidence type="ECO:0000256" key="14">
    <source>
        <dbReference type="ARBA" id="ARBA00022842"/>
    </source>
</evidence>
<dbReference type="InterPro" id="IPR001611">
    <property type="entry name" value="Leu-rich_rpt"/>
</dbReference>
<dbReference type="Pfam" id="PF03372">
    <property type="entry name" value="Exo_endo_phos"/>
    <property type="match status" value="1"/>
</dbReference>
<keyword evidence="7" id="KW-0963">Cytoplasm</keyword>
<dbReference type="InterPro" id="IPR032675">
    <property type="entry name" value="LRR_dom_sf"/>
</dbReference>
<organism evidence="25 26">
    <name type="scientific">Candida glabrata</name>
    <name type="common">Yeast</name>
    <name type="synonym">Torulopsis glabrata</name>
    <dbReference type="NCBI Taxonomy" id="5478"/>
    <lineage>
        <taxon>Eukaryota</taxon>
        <taxon>Fungi</taxon>
        <taxon>Dikarya</taxon>
        <taxon>Ascomycota</taxon>
        <taxon>Saccharomycotina</taxon>
        <taxon>Saccharomycetes</taxon>
        <taxon>Saccharomycetales</taxon>
        <taxon>Saccharomycetaceae</taxon>
        <taxon>Nakaseomyces</taxon>
    </lineage>
</organism>
<dbReference type="FunFam" id="3.60.10.10:FF:000037">
    <property type="entry name" value="Glucose-repressible alcohol dehydrogenase transcriptional effector"/>
    <property type="match status" value="1"/>
</dbReference>
<dbReference type="GO" id="GO:0006368">
    <property type="term" value="P:transcription elongation by RNA polymerase II"/>
    <property type="evidence" value="ECO:0007669"/>
    <property type="project" value="EnsemblFungi"/>
</dbReference>
<evidence type="ECO:0000256" key="8">
    <source>
        <dbReference type="ARBA" id="ARBA00022614"/>
    </source>
</evidence>
<accession>A0A0W0CU73</accession>
<evidence type="ECO:0000256" key="6">
    <source>
        <dbReference type="ARBA" id="ARBA00012161"/>
    </source>
</evidence>
<evidence type="ECO:0000256" key="23">
    <source>
        <dbReference type="SAM" id="MobiDB-lite"/>
    </source>
</evidence>
<protein>
    <recommendedName>
        <fullName evidence="19">CCR4-Not complex 3'-5'-exoribonuclease subunit Ccr4</fullName>
        <ecNumber evidence="6">3.1.13.4</ecNumber>
    </recommendedName>
    <alternativeName>
        <fullName evidence="20">Carbon catabolite repressor protein 4</fullName>
    </alternativeName>
    <alternativeName>
        <fullName evidence="21">Cytoplasmic deadenylase</fullName>
    </alternativeName>
    <alternativeName>
        <fullName evidence="22">Glucose-repressible alcohol dehydrogenase transcriptional effector</fullName>
    </alternativeName>
</protein>
<dbReference type="PANTHER" id="PTHR12121:SF100">
    <property type="entry name" value="POLY(A)-SPECIFIC RIBONUCLEASE"/>
    <property type="match status" value="1"/>
</dbReference>
<dbReference type="PROSITE" id="PS51450">
    <property type="entry name" value="LRR"/>
    <property type="match status" value="1"/>
</dbReference>
<feature type="compositionally biased region" description="Low complexity" evidence="23">
    <location>
        <begin position="299"/>
        <end position="318"/>
    </location>
</feature>
<name>A0A0W0CU73_CANGB</name>
<dbReference type="GO" id="GO:0004535">
    <property type="term" value="F:poly(A)-specific ribonuclease activity"/>
    <property type="evidence" value="ECO:0007669"/>
    <property type="project" value="UniProtKB-EC"/>
</dbReference>
<keyword evidence="18" id="KW-0539">Nucleus</keyword>
<evidence type="ECO:0000256" key="18">
    <source>
        <dbReference type="ARBA" id="ARBA00023242"/>
    </source>
</evidence>
<evidence type="ECO:0000256" key="19">
    <source>
        <dbReference type="ARBA" id="ARBA00023475"/>
    </source>
</evidence>
<keyword evidence="8" id="KW-0433">Leucine-rich repeat</keyword>
<dbReference type="Pfam" id="PF13855">
    <property type="entry name" value="LRR_8"/>
    <property type="match status" value="1"/>
</dbReference>
<dbReference type="GO" id="GO:0046872">
    <property type="term" value="F:metal ion binding"/>
    <property type="evidence" value="ECO:0007669"/>
    <property type="project" value="UniProtKB-KW"/>
</dbReference>
<comment type="cofactor">
    <cofactor evidence="2">
        <name>Mg(2+)</name>
        <dbReference type="ChEBI" id="CHEBI:18420"/>
    </cofactor>
</comment>
<dbReference type="EMBL" id="LLZZ01000173">
    <property type="protein sequence ID" value="KTA96353.1"/>
    <property type="molecule type" value="Genomic_DNA"/>
</dbReference>
<keyword evidence="9" id="KW-0540">Nuclease</keyword>
<dbReference type="GO" id="GO:0030015">
    <property type="term" value="C:CCR4-NOT core complex"/>
    <property type="evidence" value="ECO:0007669"/>
    <property type="project" value="EnsemblFungi"/>
</dbReference>
<evidence type="ECO:0000256" key="13">
    <source>
        <dbReference type="ARBA" id="ARBA00022839"/>
    </source>
</evidence>
<dbReference type="PANTHER" id="PTHR12121">
    <property type="entry name" value="CARBON CATABOLITE REPRESSOR PROTEIN 4"/>
    <property type="match status" value="1"/>
</dbReference>
<evidence type="ECO:0000256" key="17">
    <source>
        <dbReference type="ARBA" id="ARBA00023163"/>
    </source>
</evidence>
<dbReference type="GO" id="GO:0032968">
    <property type="term" value="P:positive regulation of transcription elongation by RNA polymerase II"/>
    <property type="evidence" value="ECO:0007669"/>
    <property type="project" value="EnsemblFungi"/>
</dbReference>
<dbReference type="GO" id="GO:0007089">
    <property type="term" value="P:traversing start control point of mitotic cell cycle"/>
    <property type="evidence" value="ECO:0007669"/>
    <property type="project" value="EnsemblFungi"/>
</dbReference>
<keyword evidence="16" id="KW-0805">Transcription regulation</keyword>
<evidence type="ECO:0000256" key="10">
    <source>
        <dbReference type="ARBA" id="ARBA00022723"/>
    </source>
</evidence>
<keyword evidence="12" id="KW-0378">Hydrolase</keyword>
<evidence type="ECO:0000313" key="26">
    <source>
        <dbReference type="Proteomes" id="UP000054886"/>
    </source>
</evidence>
<evidence type="ECO:0000256" key="2">
    <source>
        <dbReference type="ARBA" id="ARBA00001946"/>
    </source>
</evidence>
<dbReference type="GO" id="GO:0000076">
    <property type="term" value="P:DNA replication checkpoint signaling"/>
    <property type="evidence" value="ECO:0007669"/>
    <property type="project" value="EnsemblFungi"/>
</dbReference>
<dbReference type="EC" id="3.1.13.4" evidence="6"/>
<dbReference type="GO" id="GO:0000932">
    <property type="term" value="C:P-body"/>
    <property type="evidence" value="ECO:0007669"/>
    <property type="project" value="EnsemblFungi"/>
</dbReference>
<dbReference type="InterPro" id="IPR003591">
    <property type="entry name" value="Leu-rich_rpt_typical-subtyp"/>
</dbReference>
<reference evidence="25 26" key="1">
    <citation type="submission" date="2015-10" db="EMBL/GenBank/DDBJ databases">
        <title>Draft genomes sequences of Candida glabrata isolates 1A, 1B, 2A, 2B, 3A and 3B.</title>
        <authorList>
            <person name="Haavelsrud O.E."/>
            <person name="Gaustad P."/>
        </authorList>
    </citation>
    <scope>NUCLEOTIDE SEQUENCE [LARGE SCALE GENOMIC DNA]</scope>
    <source>
        <strain evidence="25">910700640</strain>
    </source>
</reference>
<gene>
    <name evidence="25" type="ORF">AO440_002154</name>
</gene>
<evidence type="ECO:0000256" key="12">
    <source>
        <dbReference type="ARBA" id="ARBA00022801"/>
    </source>
</evidence>
<comment type="similarity">
    <text evidence="5">Belongs to the CCR4/nocturin family.</text>
</comment>
<evidence type="ECO:0000256" key="20">
    <source>
        <dbReference type="ARBA" id="ARBA00030493"/>
    </source>
</evidence>
<evidence type="ECO:0000256" key="5">
    <source>
        <dbReference type="ARBA" id="ARBA00010774"/>
    </source>
</evidence>
<dbReference type="GO" id="GO:0003723">
    <property type="term" value="F:RNA binding"/>
    <property type="evidence" value="ECO:0007669"/>
    <property type="project" value="UniProtKB-KW"/>
</dbReference>
<dbReference type="FunFam" id="3.80.10.10:FF:000598">
    <property type="entry name" value="Glucose-repressible alcohol dehydrogenase transcriptional effector"/>
    <property type="match status" value="1"/>
</dbReference>
<dbReference type="GO" id="GO:0006260">
    <property type="term" value="P:DNA replication"/>
    <property type="evidence" value="ECO:0007669"/>
    <property type="project" value="EnsemblFungi"/>
</dbReference>